<keyword evidence="4" id="KW-1185">Reference proteome</keyword>
<comment type="caution">
    <text evidence="3">The sequence shown here is derived from an EMBL/GenBank/DDBJ whole genome shotgun (WGS) entry which is preliminary data.</text>
</comment>
<dbReference type="PANTHER" id="PTHR46478:SF1">
    <property type="entry name" value="VON WILLEBRAND FACTOR A DOMAIN-CONTAINING PROTEIN 3A"/>
    <property type="match status" value="1"/>
</dbReference>
<dbReference type="Proteomes" id="UP001152803">
    <property type="component" value="Unassembled WGS sequence"/>
</dbReference>
<protein>
    <recommendedName>
        <fullName evidence="2">VWFA domain-containing protein</fullName>
    </recommendedName>
</protein>
<dbReference type="PANTHER" id="PTHR46478">
    <property type="entry name" value="VON WILLEBRAND FACTOR A DOMAIN-CONTAINING PROTEIN 3A"/>
    <property type="match status" value="1"/>
</dbReference>
<reference evidence="3" key="1">
    <citation type="journal article" date="2023" name="Science">
        <title>Genome structures resolve the early diversification of teleost fishes.</title>
        <authorList>
            <person name="Parey E."/>
            <person name="Louis A."/>
            <person name="Montfort J."/>
            <person name="Bouchez O."/>
            <person name="Roques C."/>
            <person name="Iampietro C."/>
            <person name="Lluch J."/>
            <person name="Castinel A."/>
            <person name="Donnadieu C."/>
            <person name="Desvignes T."/>
            <person name="Floi Bucao C."/>
            <person name="Jouanno E."/>
            <person name="Wen M."/>
            <person name="Mejri S."/>
            <person name="Dirks R."/>
            <person name="Jansen H."/>
            <person name="Henkel C."/>
            <person name="Chen W.J."/>
            <person name="Zahm M."/>
            <person name="Cabau C."/>
            <person name="Klopp C."/>
            <person name="Thompson A.W."/>
            <person name="Robinson-Rechavi M."/>
            <person name="Braasch I."/>
            <person name="Lecointre G."/>
            <person name="Bobe J."/>
            <person name="Postlethwait J.H."/>
            <person name="Berthelot C."/>
            <person name="Roest Crollius H."/>
            <person name="Guiguen Y."/>
        </authorList>
    </citation>
    <scope>NUCLEOTIDE SEQUENCE</scope>
    <source>
        <strain evidence="3">Concon-B</strain>
    </source>
</reference>
<feature type="compositionally biased region" description="Basic and acidic residues" evidence="1">
    <location>
        <begin position="1"/>
        <end position="10"/>
    </location>
</feature>
<evidence type="ECO:0000259" key="2">
    <source>
        <dbReference type="PROSITE" id="PS50234"/>
    </source>
</evidence>
<feature type="region of interest" description="Disordered" evidence="1">
    <location>
        <begin position="1"/>
        <end position="34"/>
    </location>
</feature>
<dbReference type="Pfam" id="PF13768">
    <property type="entry name" value="VWA_3"/>
    <property type="match status" value="3"/>
</dbReference>
<dbReference type="PROSITE" id="PS50234">
    <property type="entry name" value="VWFA"/>
    <property type="match status" value="1"/>
</dbReference>
<gene>
    <name evidence="3" type="ORF">COCON_G00204730</name>
</gene>
<accession>A0A9Q1CZK2</accession>
<dbReference type="CDD" id="cd00198">
    <property type="entry name" value="vWFA"/>
    <property type="match status" value="1"/>
</dbReference>
<proteinExistence type="predicted"/>
<dbReference type="AlphaFoldDB" id="A0A9Q1CZK2"/>
<evidence type="ECO:0000256" key="1">
    <source>
        <dbReference type="SAM" id="MobiDB-lite"/>
    </source>
</evidence>
<dbReference type="OrthoDB" id="299997at2759"/>
<dbReference type="InterPro" id="IPR002035">
    <property type="entry name" value="VWF_A"/>
</dbReference>
<dbReference type="InterPro" id="IPR036465">
    <property type="entry name" value="vWFA_dom_sf"/>
</dbReference>
<evidence type="ECO:0000313" key="4">
    <source>
        <dbReference type="Proteomes" id="UP001152803"/>
    </source>
</evidence>
<feature type="region of interest" description="Disordered" evidence="1">
    <location>
        <begin position="861"/>
        <end position="888"/>
    </location>
</feature>
<dbReference type="Gene3D" id="3.40.50.410">
    <property type="entry name" value="von Willebrand factor, type A domain"/>
    <property type="match status" value="2"/>
</dbReference>
<organism evidence="3 4">
    <name type="scientific">Conger conger</name>
    <name type="common">Conger eel</name>
    <name type="synonym">Muraena conger</name>
    <dbReference type="NCBI Taxonomy" id="82655"/>
    <lineage>
        <taxon>Eukaryota</taxon>
        <taxon>Metazoa</taxon>
        <taxon>Chordata</taxon>
        <taxon>Craniata</taxon>
        <taxon>Vertebrata</taxon>
        <taxon>Euteleostomi</taxon>
        <taxon>Actinopterygii</taxon>
        <taxon>Neopterygii</taxon>
        <taxon>Teleostei</taxon>
        <taxon>Anguilliformes</taxon>
        <taxon>Congridae</taxon>
        <taxon>Conger</taxon>
    </lineage>
</organism>
<dbReference type="SUPFAM" id="SSF53300">
    <property type="entry name" value="vWA-like"/>
    <property type="match status" value="3"/>
</dbReference>
<feature type="domain" description="VWFA" evidence="2">
    <location>
        <begin position="956"/>
        <end position="1150"/>
    </location>
</feature>
<sequence>MDSVNERKDQMALSSPHVAEDGLGAGQLSQPVTSSRRVDDGLLVTHVNQTHDLLRVQGFGGSRKGTMKSTTEWMEDHSVENSGLSLSHILSRGTSTLVKDQDGNPRRHVQINAGTLDEFEARLLKLIDTYHGRIKWLTEGSLKVFGLVKGSRVGVVIDSSHAACEAGRLSQLQGNLQCLINEHLNHRKQLYAMSFGTEISTLWDGPRDTNPNRLREMCQWVQQLYPAGECNLLSALRRVLQCRELDSLLLILSSCPDQTSDALFDYVEQCTLGRKLSVLAVAYGSSSPVTIGVVKRLAEVTGGRFHIFSDTRQCMVDSSDMGLIWGEVQAARGVLRNLQEMRGGRVGETQVTMVHEVCAEFDSLCLSQLPPKSAGQRSALCLQNPGFLPSTSADWLQSHGLKAQKLGVYQVLAPHAHSPLQEFVPILRKTVCSTVHQKAMVQFEWHDGTVKNVHVDPPLLYAYQKQLVSAVKVLEKRVGWLNTGSRQIWGTVCEQRVLVLVDVSLWNSQYLLHIQLSLRLLLQEQMANKHSFNIIAFGGDVRAWQNEMVKTSTKNLQEAWRWVQGLQCEGTRNMLGALRCAVEKNLQGEPEHSQGLYLLTCGVPDQDMAAVEGYVSQCCGGGVWRLHVCLFGGADPAPLSCPTPPCYATQAETVNALRSLAHCTEGRFHCFRETGIVESDDITALMAEIENATRYWEKCCALLDSVSRRTGCKEAAEGPILEGRQLPAVTMETWIPPRPTALTLARLQVMAQREEEGLTMKALTWCPRKPSAQPQNCWRPTGSGGRQRNSAVSHSVFYTEEGNNLGLVFKKYPKAQSVCRPIPKVTLPKEEEICSTKQWLKRFGVRKLKLDLDRLASGPDCTHLKRTPPKLDTPAPHRPVSAPNAPSFAPHSPAPAYCRNIPLVDLNGTLKHLQMAPRELDQYLTQTGRLLRRYAHRVQWLLTGSRRMFGALLERHVCILLDCSGSMATSLPEVKRELTSLIWDQLRPNRLRFTLAAFSGEVQAWRPTLTESSEKACQEAEQWVWQLCAHGGTCTLQAIQFACGLGDSVGVYVLTDGKPDSSCSLVLQETERMSQGKHVTVHTISYNCNDSAANDFLRKLAHQTRGRFHCVQGDADMQIATMLNEGSTEEAESTFPAFEGDDLRGLVKEMDKLRNYQTQAAAFRKILLEKQTPVKG</sequence>
<name>A0A9Q1CZK2_CONCO</name>
<dbReference type="SMART" id="SM00327">
    <property type="entry name" value="VWA"/>
    <property type="match status" value="1"/>
</dbReference>
<evidence type="ECO:0000313" key="3">
    <source>
        <dbReference type="EMBL" id="KAJ8253861.1"/>
    </source>
</evidence>
<dbReference type="EMBL" id="JAFJMO010000016">
    <property type="protein sequence ID" value="KAJ8253861.1"/>
    <property type="molecule type" value="Genomic_DNA"/>
</dbReference>